<dbReference type="EMBL" id="CADEBD010000413">
    <property type="protein sequence ID" value="CAB3254189.1"/>
    <property type="molecule type" value="Genomic_DNA"/>
</dbReference>
<evidence type="ECO:0000256" key="1">
    <source>
        <dbReference type="SAM" id="MobiDB-lite"/>
    </source>
</evidence>
<feature type="region of interest" description="Disordered" evidence="1">
    <location>
        <begin position="181"/>
        <end position="227"/>
    </location>
</feature>
<evidence type="ECO:0000313" key="2">
    <source>
        <dbReference type="EMBL" id="CAB3254189.1"/>
    </source>
</evidence>
<gene>
    <name evidence="2" type="ORF">APLA_LOCUS14625</name>
</gene>
<organism evidence="2 3">
    <name type="scientific">Arctia plantaginis</name>
    <name type="common">Wood tiger moth</name>
    <name type="synonym">Phalaena plantaginis</name>
    <dbReference type="NCBI Taxonomy" id="874455"/>
    <lineage>
        <taxon>Eukaryota</taxon>
        <taxon>Metazoa</taxon>
        <taxon>Ecdysozoa</taxon>
        <taxon>Arthropoda</taxon>
        <taxon>Hexapoda</taxon>
        <taxon>Insecta</taxon>
        <taxon>Pterygota</taxon>
        <taxon>Neoptera</taxon>
        <taxon>Endopterygota</taxon>
        <taxon>Lepidoptera</taxon>
        <taxon>Glossata</taxon>
        <taxon>Ditrysia</taxon>
        <taxon>Noctuoidea</taxon>
        <taxon>Erebidae</taxon>
        <taxon>Arctiinae</taxon>
        <taxon>Arctia</taxon>
    </lineage>
</organism>
<feature type="compositionally biased region" description="Polar residues" evidence="1">
    <location>
        <begin position="206"/>
        <end position="227"/>
    </location>
</feature>
<evidence type="ECO:0000313" key="3">
    <source>
        <dbReference type="Proteomes" id="UP000494256"/>
    </source>
</evidence>
<name>A0A8S1BB76_ARCPL</name>
<accession>A0A8S1BB76</accession>
<dbReference type="PANTHER" id="PTHR47331">
    <property type="entry name" value="PHD-TYPE DOMAIN-CONTAINING PROTEIN"/>
    <property type="match status" value="1"/>
</dbReference>
<feature type="compositionally biased region" description="Low complexity" evidence="1">
    <location>
        <begin position="187"/>
        <end position="200"/>
    </location>
</feature>
<dbReference type="Proteomes" id="UP000494256">
    <property type="component" value="Unassembled WGS sequence"/>
</dbReference>
<dbReference type="OrthoDB" id="6138780at2759"/>
<evidence type="ECO:0008006" key="4">
    <source>
        <dbReference type="Google" id="ProtNLM"/>
    </source>
</evidence>
<protein>
    <recommendedName>
        <fullName evidence="4">Peptidase aspartic putative domain-containing protein</fullName>
    </recommendedName>
</protein>
<comment type="caution">
    <text evidence="2">The sequence shown here is derived from an EMBL/GenBank/DDBJ whole genome shotgun (WGS) entry which is preliminary data.</text>
</comment>
<sequence length="671" mass="75544">MTELKELIKQRATIRSRITLFERFLTPLKCLDSVTERNKLINNELSLRLTKFQELSYTFDEVQSKIEGLDSDLSKQMEEREQTENQFFQLIVTAQQFLEAYNDSKLKQGDESSCRGSSASITNHVKLPPLKIPPYSGDTKRNAKVYQWKICSNCLRNDHLSYQCRLAGCRVCKRRHNTLLHRSNNLPSGSQPRQSQSSSSPRHEIQNNVEPSTNNLPNSLEATINSKNGSASPNPIVTVSAGSSNLALLATAVVEVSNNGNIFKLRALLDNGSQYSFITEAARAKLACVTTKESQYVSGLQNATVGIAEHCNIKVQSTYSSYSCDVTCYVLPVITDVLPQVEIRVNELDIPSNLQLADPAFFRPGDIDLLLGAEIFWDVLGSSQVKLGRDKPVLRETLLGWIVAGRNWVNYYKRPNKVYCNFSKTIQEQLVKFWELEEIPNSKPTSNSDDYCKTLYNETTQREGDAHLPLRKFRSNIGSILKDNTSILIPKDLDFSTQSSALGLKWDPRSDTFNFPVKIKGSSVATKRLSTKVIEALQLTITKKYYWTDSSVVLGWIRTPSQNLKTFVSNRVAEIQQLTAVGSWRHVPGIQNPADLASRGVSPTQVAETDLWWRGPSFLLERPSAWPEFQMRQKFFKACFELSAVRVIVMPTLTSNSAKKQLNMVLAEFVG</sequence>
<reference evidence="2 3" key="1">
    <citation type="submission" date="2020-04" db="EMBL/GenBank/DDBJ databases">
        <authorList>
            <person name="Wallbank WR R."/>
            <person name="Pardo Diaz C."/>
            <person name="Kozak K."/>
            <person name="Martin S."/>
            <person name="Jiggins C."/>
            <person name="Moest M."/>
            <person name="Warren A I."/>
            <person name="Byers J.R.P. K."/>
            <person name="Montejo-Kovacevich G."/>
            <person name="Yen C E."/>
        </authorList>
    </citation>
    <scope>NUCLEOTIDE SEQUENCE [LARGE SCALE GENOMIC DNA]</scope>
</reference>
<dbReference type="AlphaFoldDB" id="A0A8S1BB76"/>
<proteinExistence type="predicted"/>